<dbReference type="SUPFAM" id="SSF51197">
    <property type="entry name" value="Clavaminate synthase-like"/>
    <property type="match status" value="1"/>
</dbReference>
<dbReference type="Gene3D" id="2.60.120.620">
    <property type="entry name" value="q2cbj1_9rhob like domain"/>
    <property type="match status" value="1"/>
</dbReference>
<name>A0A381Y116_9ZZZZ</name>
<feature type="domain" description="Fe2OG dioxygenase" evidence="1">
    <location>
        <begin position="132"/>
        <end position="245"/>
    </location>
</feature>
<evidence type="ECO:0000313" key="2">
    <source>
        <dbReference type="EMBL" id="SVA70137.1"/>
    </source>
</evidence>
<dbReference type="InterPro" id="IPR056470">
    <property type="entry name" value="BesD/HalB-like"/>
</dbReference>
<dbReference type="InterPro" id="IPR005123">
    <property type="entry name" value="Oxoglu/Fe-dep_dioxygenase_dom"/>
</dbReference>
<organism evidence="2">
    <name type="scientific">marine metagenome</name>
    <dbReference type="NCBI Taxonomy" id="408172"/>
    <lineage>
        <taxon>unclassified sequences</taxon>
        <taxon>metagenomes</taxon>
        <taxon>ecological metagenomes</taxon>
    </lineage>
</organism>
<evidence type="ECO:0000259" key="1">
    <source>
        <dbReference type="PROSITE" id="PS51471"/>
    </source>
</evidence>
<gene>
    <name evidence="2" type="ORF">METZ01_LOCUS122991</name>
</gene>
<accession>A0A381Y116</accession>
<dbReference type="Pfam" id="PF23169">
    <property type="entry name" value="HalD"/>
    <property type="match status" value="1"/>
</dbReference>
<dbReference type="PROSITE" id="PS51471">
    <property type="entry name" value="FE2OG_OXY"/>
    <property type="match status" value="1"/>
</dbReference>
<proteinExistence type="predicted"/>
<dbReference type="AlphaFoldDB" id="A0A381Y116"/>
<reference evidence="2" key="1">
    <citation type="submission" date="2018-05" db="EMBL/GenBank/DDBJ databases">
        <authorList>
            <person name="Lanie J.A."/>
            <person name="Ng W.-L."/>
            <person name="Kazmierczak K.M."/>
            <person name="Andrzejewski T.M."/>
            <person name="Davidsen T.M."/>
            <person name="Wayne K.J."/>
            <person name="Tettelin H."/>
            <person name="Glass J.I."/>
            <person name="Rusch D."/>
            <person name="Podicherti R."/>
            <person name="Tsui H.-C.T."/>
            <person name="Winkler M.E."/>
        </authorList>
    </citation>
    <scope>NUCLEOTIDE SEQUENCE</scope>
</reference>
<sequence length="259" mass="28973">MNSIVNSDTYPIHRNDDPRSQQLIASAQSQLATVGTCHFPQFLSPAGLSHCRNEAIALEFQAHPSNNQYTPYYSEPDDSYPAGHPRNSTVRFAVRYVSRKLISNDSPLKILFQGDDLLTFLRGLLPDEPIYRYSDPRGSLNYTVMGTNDQLGWHFDACELVASILLRPADDGGDFEYIPSVRSAEDENFSAVSSILGGNDEQRIAVDFQPGDMVLFRGRHSLHRVTPIQGKTTRLMALMSFDNVEQALERDVPDDLLPP</sequence>
<protein>
    <recommendedName>
        <fullName evidence="1">Fe2OG dioxygenase domain-containing protein</fullName>
    </recommendedName>
</protein>
<dbReference type="EMBL" id="UINC01016939">
    <property type="protein sequence ID" value="SVA70137.1"/>
    <property type="molecule type" value="Genomic_DNA"/>
</dbReference>